<reference evidence="1 2" key="1">
    <citation type="submission" date="2019-03" db="EMBL/GenBank/DDBJ databases">
        <title>Genomic Encyclopedia of Type Strains, Phase IV (KMG-IV): sequencing the most valuable type-strain genomes for metagenomic binning, comparative biology and taxonomic classification.</title>
        <authorList>
            <person name="Goeker M."/>
        </authorList>
    </citation>
    <scope>NUCLEOTIDE SEQUENCE [LARGE SCALE GENOMIC DNA]</scope>
    <source>
        <strain evidence="1 2">DSM 19610</strain>
    </source>
</reference>
<organism evidence="1 2">
    <name type="scientific">Thiogranum longum</name>
    <dbReference type="NCBI Taxonomy" id="1537524"/>
    <lineage>
        <taxon>Bacteria</taxon>
        <taxon>Pseudomonadati</taxon>
        <taxon>Pseudomonadota</taxon>
        <taxon>Gammaproteobacteria</taxon>
        <taxon>Chromatiales</taxon>
        <taxon>Ectothiorhodospiraceae</taxon>
        <taxon>Thiogranum</taxon>
    </lineage>
</organism>
<sequence length="330" mass="36073">MPGLTADFSGYADDLFPVAPALSRWLGHSQRVAFSHVDVETAACALFGIDTEPAPAAALEYLADFSIPPEGTCLHLDPVHLRADTSGLLLFTAAAAALNEDEGRALFEAVKPWLENDGWKAHYAAADRWYVSVGKSAPVPTTTPLQRVIGQPVSGHLPTGSGAEDWLRCINEMQMLLHGHEVNQERATHGRPLVNGLWLWGGGQMPVAGEVVYSQLYTGRRLLSGLADLHDTPHTGVVTGAGQLPVDQGDVLVDLKGCEAAAADGDVQRWCTALAQYEQDWFRPLLSLLLRGRIGRLELLPLDGFRYPLHRRDLLAWWRGKADYRTLMDV</sequence>
<dbReference type="Proteomes" id="UP000295707">
    <property type="component" value="Unassembled WGS sequence"/>
</dbReference>
<dbReference type="AlphaFoldDB" id="A0A4R1HGG0"/>
<accession>A0A4R1HGG0</accession>
<name>A0A4R1HGG0_9GAMM</name>
<dbReference type="InterPro" id="IPR016631">
    <property type="entry name" value="Regulatory_RpfE"/>
</dbReference>
<dbReference type="EMBL" id="SMFX01000001">
    <property type="protein sequence ID" value="TCK18409.1"/>
    <property type="molecule type" value="Genomic_DNA"/>
</dbReference>
<evidence type="ECO:0000313" key="2">
    <source>
        <dbReference type="Proteomes" id="UP000295707"/>
    </source>
</evidence>
<gene>
    <name evidence="1" type="ORF">DFR30_1687</name>
</gene>
<dbReference type="PIRSF" id="PIRSF015283">
    <property type="entry name" value="Regulatory_RpfE"/>
    <property type="match status" value="1"/>
</dbReference>
<evidence type="ECO:0000313" key="1">
    <source>
        <dbReference type="EMBL" id="TCK18409.1"/>
    </source>
</evidence>
<proteinExistence type="predicted"/>
<keyword evidence="2" id="KW-1185">Reference proteome</keyword>
<protein>
    <submittedName>
        <fullName evidence="1">Uncharacterized protein</fullName>
    </submittedName>
</protein>
<dbReference type="RefSeq" id="WP_132972215.1">
    <property type="nucleotide sequence ID" value="NZ_SMFX01000001.1"/>
</dbReference>
<comment type="caution">
    <text evidence="1">The sequence shown here is derived from an EMBL/GenBank/DDBJ whole genome shotgun (WGS) entry which is preliminary data.</text>
</comment>
<dbReference type="OrthoDB" id="5295974at2"/>